<dbReference type="PANTHER" id="PTHR23003">
    <property type="entry name" value="RNA RECOGNITION MOTIF RRM DOMAIN CONTAINING PROTEIN"/>
    <property type="match status" value="1"/>
</dbReference>
<dbReference type="Gene3D" id="3.30.70.330">
    <property type="match status" value="2"/>
</dbReference>
<evidence type="ECO:0000256" key="1">
    <source>
        <dbReference type="ARBA" id="ARBA00022884"/>
    </source>
</evidence>
<sequence length="418" mass="46781">ILEILFIIFLLITTYNLRLCRTSAKKKRRSPRSRRTDDEFVVFLQGIPAHCRWQELKDLVRQTAMHIRQAVVYDDSHGFPTGLGQIIVKNEDEAWRTYHRLSTNGWEGQSLVVTLARTSAPTKPIAGPTRSPPAMVQGYMSGHSTPPRSQGNMAMPPSPISPDSVQSQSPTYPYPDYGQMMSPMGMPPQQFMPMMPDPMSQPMQCFPPSPMMHCSMFDSPGWNMMPMYPMSPIQPLPESNESYQHFHPQKPWTSNNSDSSTETSDLTQRAVYITNLNAKTTTSDLKTLLQGAGTVEQCNVTVTADAHENQAQTHGSAIMHNINEAKRAVNMLNNMTFMGMQIRVKMDRPTVARSGSWDGNMVQEDMVERTSDGNDIDCSGFEQMDLSKNTLEPRKPLVVDGSGQARRSLEMLSTSAPT</sequence>
<protein>
    <submittedName>
        <fullName evidence="5">Nucleotide-binding alpha-beta plait</fullName>
    </submittedName>
</protein>
<dbReference type="PANTHER" id="PTHR23003:SF60">
    <property type="entry name" value="RNA BINDING PROTEIN (AFU_ORTHOLOGUE AFUA_1G02950)"/>
    <property type="match status" value="1"/>
</dbReference>
<dbReference type="Proteomes" id="UP001149165">
    <property type="component" value="Unassembled WGS sequence"/>
</dbReference>
<dbReference type="GO" id="GO:1990904">
    <property type="term" value="C:ribonucleoprotein complex"/>
    <property type="evidence" value="ECO:0007669"/>
    <property type="project" value="TreeGrafter"/>
</dbReference>
<feature type="compositionally biased region" description="Polar residues" evidence="3">
    <location>
        <begin position="142"/>
        <end position="152"/>
    </location>
</feature>
<feature type="region of interest" description="Disordered" evidence="3">
    <location>
        <begin position="387"/>
        <end position="418"/>
    </location>
</feature>
<reference evidence="5" key="2">
    <citation type="journal article" date="2023" name="IMA Fungus">
        <title>Comparative genomic study of the Penicillium genus elucidates a diverse pangenome and 15 lateral gene transfer events.</title>
        <authorList>
            <person name="Petersen C."/>
            <person name="Sorensen T."/>
            <person name="Nielsen M.R."/>
            <person name="Sondergaard T.E."/>
            <person name="Sorensen J.L."/>
            <person name="Fitzpatrick D.A."/>
            <person name="Frisvad J.C."/>
            <person name="Nielsen K.L."/>
        </authorList>
    </citation>
    <scope>NUCLEOTIDE SEQUENCE</scope>
    <source>
        <strain evidence="5">IBT 30069</strain>
    </source>
</reference>
<feature type="domain" description="RRM" evidence="4">
    <location>
        <begin position="269"/>
        <end position="349"/>
    </location>
</feature>
<evidence type="ECO:0000313" key="5">
    <source>
        <dbReference type="EMBL" id="KAJ5106191.1"/>
    </source>
</evidence>
<feature type="region of interest" description="Disordered" evidence="3">
    <location>
        <begin position="242"/>
        <end position="263"/>
    </location>
</feature>
<dbReference type="GO" id="GO:0005634">
    <property type="term" value="C:nucleus"/>
    <property type="evidence" value="ECO:0007669"/>
    <property type="project" value="TreeGrafter"/>
</dbReference>
<dbReference type="InterPro" id="IPR012677">
    <property type="entry name" value="Nucleotide-bd_a/b_plait_sf"/>
</dbReference>
<feature type="region of interest" description="Disordered" evidence="3">
    <location>
        <begin position="140"/>
        <end position="172"/>
    </location>
</feature>
<evidence type="ECO:0000259" key="4">
    <source>
        <dbReference type="PROSITE" id="PS50102"/>
    </source>
</evidence>
<dbReference type="CDD" id="cd00590">
    <property type="entry name" value="RRM_SF"/>
    <property type="match status" value="1"/>
</dbReference>
<organism evidence="5 6">
    <name type="scientific">Penicillium angulare</name>
    <dbReference type="NCBI Taxonomy" id="116970"/>
    <lineage>
        <taxon>Eukaryota</taxon>
        <taxon>Fungi</taxon>
        <taxon>Dikarya</taxon>
        <taxon>Ascomycota</taxon>
        <taxon>Pezizomycotina</taxon>
        <taxon>Eurotiomycetes</taxon>
        <taxon>Eurotiomycetidae</taxon>
        <taxon>Eurotiales</taxon>
        <taxon>Aspergillaceae</taxon>
        <taxon>Penicillium</taxon>
    </lineage>
</organism>
<feature type="compositionally biased region" description="Polar residues" evidence="3">
    <location>
        <begin position="161"/>
        <end position="171"/>
    </location>
</feature>
<dbReference type="InterPro" id="IPR000504">
    <property type="entry name" value="RRM_dom"/>
</dbReference>
<dbReference type="Pfam" id="PF00076">
    <property type="entry name" value="RRM_1"/>
    <property type="match status" value="1"/>
</dbReference>
<name>A0A9W9FTK1_9EURO</name>
<comment type="caution">
    <text evidence="5">The sequence shown here is derived from an EMBL/GenBank/DDBJ whole genome shotgun (WGS) entry which is preliminary data.</text>
</comment>
<evidence type="ECO:0000313" key="6">
    <source>
        <dbReference type="Proteomes" id="UP001149165"/>
    </source>
</evidence>
<gene>
    <name evidence="5" type="ORF">N7456_002866</name>
</gene>
<accession>A0A9W9FTK1</accession>
<dbReference type="PROSITE" id="PS50102">
    <property type="entry name" value="RRM"/>
    <property type="match status" value="1"/>
</dbReference>
<evidence type="ECO:0000256" key="2">
    <source>
        <dbReference type="PROSITE-ProRule" id="PRU00176"/>
    </source>
</evidence>
<evidence type="ECO:0000256" key="3">
    <source>
        <dbReference type="SAM" id="MobiDB-lite"/>
    </source>
</evidence>
<dbReference type="GO" id="GO:0003729">
    <property type="term" value="F:mRNA binding"/>
    <property type="evidence" value="ECO:0007669"/>
    <property type="project" value="TreeGrafter"/>
</dbReference>
<feature type="compositionally biased region" description="Low complexity" evidence="3">
    <location>
        <begin position="253"/>
        <end position="263"/>
    </location>
</feature>
<feature type="non-terminal residue" evidence="5">
    <location>
        <position position="418"/>
    </location>
</feature>
<keyword evidence="6" id="KW-1185">Reference proteome</keyword>
<dbReference type="SMART" id="SM00360">
    <property type="entry name" value="RRM"/>
    <property type="match status" value="2"/>
</dbReference>
<dbReference type="OrthoDB" id="1049195at2759"/>
<dbReference type="SUPFAM" id="SSF54928">
    <property type="entry name" value="RNA-binding domain, RBD"/>
    <property type="match status" value="2"/>
</dbReference>
<dbReference type="AlphaFoldDB" id="A0A9W9FTK1"/>
<dbReference type="EMBL" id="JAPQKH010000003">
    <property type="protein sequence ID" value="KAJ5106191.1"/>
    <property type="molecule type" value="Genomic_DNA"/>
</dbReference>
<dbReference type="GO" id="GO:0005737">
    <property type="term" value="C:cytoplasm"/>
    <property type="evidence" value="ECO:0007669"/>
    <property type="project" value="TreeGrafter"/>
</dbReference>
<dbReference type="InterPro" id="IPR050374">
    <property type="entry name" value="RRT5_SRSF_SR"/>
</dbReference>
<proteinExistence type="predicted"/>
<reference evidence="5" key="1">
    <citation type="submission" date="2022-11" db="EMBL/GenBank/DDBJ databases">
        <authorList>
            <person name="Petersen C."/>
        </authorList>
    </citation>
    <scope>NUCLEOTIDE SEQUENCE</scope>
    <source>
        <strain evidence="5">IBT 30069</strain>
    </source>
</reference>
<keyword evidence="1 2" id="KW-0694">RNA-binding</keyword>
<dbReference type="InterPro" id="IPR035979">
    <property type="entry name" value="RBD_domain_sf"/>
</dbReference>